<dbReference type="SUPFAM" id="SSF55874">
    <property type="entry name" value="ATPase domain of HSP90 chaperone/DNA topoisomerase II/histidine kinase"/>
    <property type="match status" value="1"/>
</dbReference>
<proteinExistence type="predicted"/>
<dbReference type="Gene3D" id="1.10.10.60">
    <property type="entry name" value="Homeodomain-like"/>
    <property type="match status" value="1"/>
</dbReference>
<dbReference type="GO" id="GO:0043565">
    <property type="term" value="F:sequence-specific DNA binding"/>
    <property type="evidence" value="ECO:0007669"/>
    <property type="project" value="InterPro"/>
</dbReference>
<dbReference type="InterPro" id="IPR011006">
    <property type="entry name" value="CheY-like_superfamily"/>
</dbReference>
<gene>
    <name evidence="11" type="ORF">H3Z82_18135</name>
</gene>
<feature type="modified residue" description="4-aspartylphosphate" evidence="6">
    <location>
        <position position="1157"/>
    </location>
</feature>
<dbReference type="InterPro" id="IPR009057">
    <property type="entry name" value="Homeodomain-like_sf"/>
</dbReference>
<dbReference type="InterPro" id="IPR013783">
    <property type="entry name" value="Ig-like_fold"/>
</dbReference>
<dbReference type="PROSITE" id="PS50110">
    <property type="entry name" value="RESPONSE_REGULATORY"/>
    <property type="match status" value="1"/>
</dbReference>
<dbReference type="CDD" id="cd00082">
    <property type="entry name" value="HisKA"/>
    <property type="match status" value="1"/>
</dbReference>
<comment type="catalytic activity">
    <reaction evidence="1">
        <text>ATP + protein L-histidine = ADP + protein N-phospho-L-histidine.</text>
        <dbReference type="EC" id="2.7.13.3"/>
    </reaction>
</comment>
<dbReference type="InterPro" id="IPR001789">
    <property type="entry name" value="Sig_transdc_resp-reg_receiver"/>
</dbReference>
<comment type="caution">
    <text evidence="11">The sequence shown here is derived from an EMBL/GenBank/DDBJ whole genome shotgun (WGS) entry which is preliminary data.</text>
</comment>
<dbReference type="InterPro" id="IPR011123">
    <property type="entry name" value="Y_Y_Y"/>
</dbReference>
<dbReference type="EC" id="2.7.13.3" evidence="2"/>
<dbReference type="InterPro" id="IPR004358">
    <property type="entry name" value="Sig_transdc_His_kin-like_C"/>
</dbReference>
<dbReference type="SMART" id="SM00342">
    <property type="entry name" value="HTH_ARAC"/>
    <property type="match status" value="1"/>
</dbReference>
<dbReference type="InterPro" id="IPR036890">
    <property type="entry name" value="HATPase_C_sf"/>
</dbReference>
<dbReference type="Pfam" id="PF12833">
    <property type="entry name" value="HTH_18"/>
    <property type="match status" value="1"/>
</dbReference>
<evidence type="ECO:0000256" key="3">
    <source>
        <dbReference type="ARBA" id="ARBA00022553"/>
    </source>
</evidence>
<keyword evidence="7" id="KW-0812">Transmembrane</keyword>
<dbReference type="Pfam" id="PF00512">
    <property type="entry name" value="HisKA"/>
    <property type="match status" value="1"/>
</dbReference>
<dbReference type="SMART" id="SM00388">
    <property type="entry name" value="HisKA"/>
    <property type="match status" value="1"/>
</dbReference>
<feature type="domain" description="Response regulatory" evidence="10">
    <location>
        <begin position="1109"/>
        <end position="1224"/>
    </location>
</feature>
<dbReference type="PRINTS" id="PR00344">
    <property type="entry name" value="BCTRLSENSOR"/>
</dbReference>
<dbReference type="Gene3D" id="3.40.50.2300">
    <property type="match status" value="1"/>
</dbReference>
<evidence type="ECO:0000259" key="10">
    <source>
        <dbReference type="PROSITE" id="PS50110"/>
    </source>
</evidence>
<dbReference type="InterPro" id="IPR036097">
    <property type="entry name" value="HisK_dim/P_sf"/>
</dbReference>
<dbReference type="Gene3D" id="1.10.287.130">
    <property type="match status" value="1"/>
</dbReference>
<dbReference type="CDD" id="cd17574">
    <property type="entry name" value="REC_OmpR"/>
    <property type="match status" value="1"/>
</dbReference>
<dbReference type="SUPFAM" id="SSF47384">
    <property type="entry name" value="Homodimeric domain of signal transducing histidine kinase"/>
    <property type="match status" value="1"/>
</dbReference>
<dbReference type="Gene3D" id="2.130.10.10">
    <property type="entry name" value="YVTN repeat-like/Quinoprotein amine dehydrogenase"/>
    <property type="match status" value="2"/>
</dbReference>
<evidence type="ECO:0000259" key="9">
    <source>
        <dbReference type="PROSITE" id="PS50109"/>
    </source>
</evidence>
<evidence type="ECO:0000259" key="8">
    <source>
        <dbReference type="PROSITE" id="PS01124"/>
    </source>
</evidence>
<evidence type="ECO:0000256" key="5">
    <source>
        <dbReference type="ARBA" id="ARBA00023163"/>
    </source>
</evidence>
<dbReference type="InterPro" id="IPR003594">
    <property type="entry name" value="HATPase_dom"/>
</dbReference>
<reference evidence="11 12" key="1">
    <citation type="submission" date="2020-07" db="EMBL/GenBank/DDBJ databases">
        <title>Bacterium isolated from marine sediment.</title>
        <authorList>
            <person name="Shang D."/>
        </authorList>
    </citation>
    <scope>NUCLEOTIDE SEQUENCE [LARGE SCALE GENOMIC DNA]</scope>
    <source>
        <strain evidence="11 12">F6074</strain>
    </source>
</reference>
<dbReference type="Gene3D" id="3.30.565.10">
    <property type="entry name" value="Histidine kinase-like ATPase, C-terminal domain"/>
    <property type="match status" value="1"/>
</dbReference>
<dbReference type="InterPro" id="IPR015943">
    <property type="entry name" value="WD40/YVTN_repeat-like_dom_sf"/>
</dbReference>
<dbReference type="RefSeq" id="WP_182206915.1">
    <property type="nucleotide sequence ID" value="NZ_JACGLT010000022.1"/>
</dbReference>
<evidence type="ECO:0000313" key="11">
    <source>
        <dbReference type="EMBL" id="MBA6154645.1"/>
    </source>
</evidence>
<accession>A0A7W2R5Y8</accession>
<keyword evidence="7" id="KW-0472">Membrane</keyword>
<dbReference type="PANTHER" id="PTHR43547:SF2">
    <property type="entry name" value="HYBRID SIGNAL TRANSDUCTION HISTIDINE KINASE C"/>
    <property type="match status" value="1"/>
</dbReference>
<dbReference type="Pfam" id="PF07494">
    <property type="entry name" value="Reg_prop"/>
    <property type="match status" value="1"/>
</dbReference>
<dbReference type="Pfam" id="PF07495">
    <property type="entry name" value="Y_Y_Y"/>
    <property type="match status" value="1"/>
</dbReference>
<evidence type="ECO:0000313" key="12">
    <source>
        <dbReference type="Proteomes" id="UP000541857"/>
    </source>
</evidence>
<evidence type="ECO:0000256" key="1">
    <source>
        <dbReference type="ARBA" id="ARBA00000085"/>
    </source>
</evidence>
<dbReference type="Proteomes" id="UP000541857">
    <property type="component" value="Unassembled WGS sequence"/>
</dbReference>
<keyword evidence="4" id="KW-0805">Transcription regulation</keyword>
<evidence type="ECO:0000256" key="7">
    <source>
        <dbReference type="SAM" id="Phobius"/>
    </source>
</evidence>
<dbReference type="GO" id="GO:0000155">
    <property type="term" value="F:phosphorelay sensor kinase activity"/>
    <property type="evidence" value="ECO:0007669"/>
    <property type="project" value="InterPro"/>
</dbReference>
<dbReference type="Pfam" id="PF00072">
    <property type="entry name" value="Response_reg"/>
    <property type="match status" value="1"/>
</dbReference>
<protein>
    <recommendedName>
        <fullName evidence="2">histidine kinase</fullName>
        <ecNumber evidence="2">2.7.13.3</ecNumber>
    </recommendedName>
</protein>
<dbReference type="InterPro" id="IPR005467">
    <property type="entry name" value="His_kinase_dom"/>
</dbReference>
<dbReference type="Gene3D" id="2.60.40.10">
    <property type="entry name" value="Immunoglobulins"/>
    <property type="match status" value="1"/>
</dbReference>
<feature type="domain" description="Histidine kinase" evidence="9">
    <location>
        <begin position="827"/>
        <end position="1061"/>
    </location>
</feature>
<dbReference type="InterPro" id="IPR003661">
    <property type="entry name" value="HisK_dim/P_dom"/>
</dbReference>
<organism evidence="11 12">
    <name type="scientific">Gelidibacter maritimus</name>
    <dbReference type="NCBI Taxonomy" id="2761487"/>
    <lineage>
        <taxon>Bacteria</taxon>
        <taxon>Pseudomonadati</taxon>
        <taxon>Bacteroidota</taxon>
        <taxon>Flavobacteriia</taxon>
        <taxon>Flavobacteriales</taxon>
        <taxon>Flavobacteriaceae</taxon>
        <taxon>Gelidibacter</taxon>
    </lineage>
</organism>
<dbReference type="Pfam" id="PF02518">
    <property type="entry name" value="HATPase_c"/>
    <property type="match status" value="1"/>
</dbReference>
<dbReference type="SUPFAM" id="SSF52172">
    <property type="entry name" value="CheY-like"/>
    <property type="match status" value="1"/>
</dbReference>
<dbReference type="PANTHER" id="PTHR43547">
    <property type="entry name" value="TWO-COMPONENT HISTIDINE KINASE"/>
    <property type="match status" value="1"/>
</dbReference>
<evidence type="ECO:0000256" key="6">
    <source>
        <dbReference type="PROSITE-ProRule" id="PRU00169"/>
    </source>
</evidence>
<dbReference type="SUPFAM" id="SSF46689">
    <property type="entry name" value="Homeodomain-like"/>
    <property type="match status" value="1"/>
</dbReference>
<keyword evidence="12" id="KW-1185">Reference proteome</keyword>
<feature type="domain" description="HTH araC/xylS-type" evidence="8">
    <location>
        <begin position="1256"/>
        <end position="1355"/>
    </location>
</feature>
<dbReference type="InterPro" id="IPR018060">
    <property type="entry name" value="HTH_AraC"/>
</dbReference>
<dbReference type="SMART" id="SM00387">
    <property type="entry name" value="HATPase_c"/>
    <property type="match status" value="1"/>
</dbReference>
<dbReference type="PROSITE" id="PS01124">
    <property type="entry name" value="HTH_ARAC_FAMILY_2"/>
    <property type="match status" value="1"/>
</dbReference>
<dbReference type="SUPFAM" id="SSF63829">
    <property type="entry name" value="Calcium-dependent phosphotriesterase"/>
    <property type="match status" value="3"/>
</dbReference>
<sequence>MKLIFNLLKFLFFLLIGTVALSQEKGDYQFQTFSPEGGFNYDGVKKIQQDSNGFIWILMDNDLFRFDGYEHKSYQSHFNQNDVQLEKTFRDIVADHNGQLYVSVTDGLYTYDILKNTFARIHEDDFLYLWSTADNPLLATRSNQLGRYDRETDQFTELSYQGKPLTRVQSIVPEENGFFFLSWGRNIFRYNNDTEEVTLFYAFENDNSIKGFCKINNTIWCLSTDNIFNALDIPSGEFMDSFEFISDSENVYSKMILADKNENIWVASQNGLYVYNTKTNSYQHYVHHKMDPFSLPNNSIWTIEEDAQRNLWIGTYSGGLSYVNLDKKNHFESYSTINSPLNQNLVSGFAEDKENFWIATEGGGINQVDKETNVYTFHEAKVNSNSISSNNVKSLIIDRNENLWFATFRGGLGFYNTKTKKFKNYRHNFNDPNSILNDDLRKLSLNSDSGFWISYQTKSLDLSYYSIEEDLFTHYNINTEDPNYYIFDISQGSDGLLWVLTHNKLYALNKETGETKKIRLPDSSLLYGQTLAMDGNENLWIGTVGKGLYRYNTKTGVFKNFDEILKFGISTIFSIILDAKNDLWLGTDNGLFYYNTSTNEIFRFDKDDGVQGQVFYPLATYRDRSGKLYFGGTEGFTIIKPTEIVQDTTKAKVNISSFFVDNIPTNPPVDDGDKLGNTIRFPETIELNHKQSNFGFTFTSNSYLTPKNNRFKYRLKGYDNRWIEVDASNRNVFYSKVPPGTYTFEVVAANSDGVWGWPLDITIKRIPAPWFSWWAYTIYFLIASSVIFVLVRYYYNQKKLKMQLFLDKLNQEKKEEIHQSQLTFFTSISHDFRTPLSLISAAVDKLREEGLKEYYYRILSGNTKRLLGLVTELMDFRKIESDKMPLQVTKSDINNLVNIFAFDFKDYALQHNINFKIDLDPKMPKDLYIDKHILEKVILNLLNNAFKFTKDDGVISLSTYSKRSEFYSDYTNTVTIGESNLEENCFCIVITDTGIGITREALPLIFDSYYKAKTEDFTSVFGTGIGLFIIKNLVLLHKGEMTVFSEQGKGSDIIVCFPMDANIYAPEDFLRAEALEENVSLAVLTDASKSEELDSEEFVIESFIKDKKRILLAEDNDDLRQMIADYLSTDFEIIEAENGLIASNILKRTHVDLIVSDIMMPIKDGITFCKEVKENMEHSHIPFILLTAKAGLDSKLEGADSGADIYLEKPIDFNLLRLSLRNVFSQQQQMREYYAKNFFAETHELTTNKRESDFMRKFIAILDENLDKPQMDVNKIASELSMSRSKLYNKIKSITGNSIIEFIKSYRLRKAANLIIDTNLSMREIMIMIGIESQSYFSRSFKKEFGETPTSFGAKHKQ</sequence>
<dbReference type="InterPro" id="IPR011110">
    <property type="entry name" value="Reg_prop"/>
</dbReference>
<keyword evidence="7" id="KW-1133">Transmembrane helix</keyword>
<dbReference type="PROSITE" id="PS50109">
    <property type="entry name" value="HIS_KIN"/>
    <property type="match status" value="1"/>
</dbReference>
<keyword evidence="3 6" id="KW-0597">Phosphoprotein</keyword>
<keyword evidence="5" id="KW-0804">Transcription</keyword>
<dbReference type="SMART" id="SM00448">
    <property type="entry name" value="REC"/>
    <property type="match status" value="1"/>
</dbReference>
<name>A0A7W2R5Y8_9FLAO</name>
<evidence type="ECO:0000256" key="4">
    <source>
        <dbReference type="ARBA" id="ARBA00023015"/>
    </source>
</evidence>
<feature type="transmembrane region" description="Helical" evidence="7">
    <location>
        <begin position="773"/>
        <end position="795"/>
    </location>
</feature>
<evidence type="ECO:0000256" key="2">
    <source>
        <dbReference type="ARBA" id="ARBA00012438"/>
    </source>
</evidence>
<dbReference type="EMBL" id="JACGLT010000022">
    <property type="protein sequence ID" value="MBA6154645.1"/>
    <property type="molecule type" value="Genomic_DNA"/>
</dbReference>
<dbReference type="GO" id="GO:0003700">
    <property type="term" value="F:DNA-binding transcription factor activity"/>
    <property type="evidence" value="ECO:0007669"/>
    <property type="project" value="InterPro"/>
</dbReference>